<reference evidence="2 3" key="1">
    <citation type="submission" date="2024-03" db="EMBL/GenBank/DDBJ databases">
        <title>The Acrasis kona genome and developmental transcriptomes reveal deep origins of eukaryotic multicellular pathways.</title>
        <authorList>
            <person name="Sheikh S."/>
            <person name="Fu C.-J."/>
            <person name="Brown M.W."/>
            <person name="Baldauf S.L."/>
        </authorList>
    </citation>
    <scope>NUCLEOTIDE SEQUENCE [LARGE SCALE GENOMIC DNA]</scope>
    <source>
        <strain evidence="2 3">ATCC MYA-3509</strain>
    </source>
</reference>
<dbReference type="AlphaFoldDB" id="A0AAW2YW46"/>
<keyword evidence="1" id="KW-1133">Transmembrane helix</keyword>
<name>A0AAW2YW46_9EUKA</name>
<protein>
    <submittedName>
        <fullName evidence="2">Cytochrome c oxidase subunit 6C</fullName>
    </submittedName>
</protein>
<keyword evidence="1" id="KW-0472">Membrane</keyword>
<dbReference type="Proteomes" id="UP001431209">
    <property type="component" value="Unassembled WGS sequence"/>
</dbReference>
<feature type="transmembrane region" description="Helical" evidence="1">
    <location>
        <begin position="82"/>
        <end position="107"/>
    </location>
</feature>
<comment type="caution">
    <text evidence="2">The sequence shown here is derived from an EMBL/GenBank/DDBJ whole genome shotgun (WGS) entry which is preliminary data.</text>
</comment>
<feature type="transmembrane region" description="Helical" evidence="1">
    <location>
        <begin position="45"/>
        <end position="70"/>
    </location>
</feature>
<sequence>MVIILGTLIDHDQKKIVITVSLVTLGLILGITIILQIVYTFQAGFLQWVHLFAIAPLLVILVPFALLIHWERTTYLEPKIRVITALLVILMVLMSGVALAYVFGVYYPGKNCGSDNLYRREDDKCFEPIKCMGGPNTCVAWDKNSHPRCGRYNSTSNICLINR</sequence>
<proteinExistence type="predicted"/>
<organism evidence="2 3">
    <name type="scientific">Acrasis kona</name>
    <dbReference type="NCBI Taxonomy" id="1008807"/>
    <lineage>
        <taxon>Eukaryota</taxon>
        <taxon>Discoba</taxon>
        <taxon>Heterolobosea</taxon>
        <taxon>Tetramitia</taxon>
        <taxon>Eutetramitia</taxon>
        <taxon>Acrasidae</taxon>
        <taxon>Acrasis</taxon>
    </lineage>
</organism>
<evidence type="ECO:0000256" key="1">
    <source>
        <dbReference type="SAM" id="Phobius"/>
    </source>
</evidence>
<keyword evidence="3" id="KW-1185">Reference proteome</keyword>
<feature type="transmembrane region" description="Helical" evidence="1">
    <location>
        <begin position="16"/>
        <end position="39"/>
    </location>
</feature>
<accession>A0AAW2YW46</accession>
<evidence type="ECO:0000313" key="2">
    <source>
        <dbReference type="EMBL" id="KAL0481264.1"/>
    </source>
</evidence>
<dbReference type="EMBL" id="JAOPGA020000741">
    <property type="protein sequence ID" value="KAL0481264.1"/>
    <property type="molecule type" value="Genomic_DNA"/>
</dbReference>
<gene>
    <name evidence="2" type="ORF">AKO1_012805</name>
</gene>
<evidence type="ECO:0000313" key="3">
    <source>
        <dbReference type="Proteomes" id="UP001431209"/>
    </source>
</evidence>
<keyword evidence="1" id="KW-0812">Transmembrane</keyword>